<evidence type="ECO:0000256" key="3">
    <source>
        <dbReference type="ARBA" id="ARBA00022490"/>
    </source>
</evidence>
<dbReference type="SFLD" id="SFLDF00275">
    <property type="entry name" value="adenosine_C2_methyltransferase"/>
    <property type="match status" value="1"/>
</dbReference>
<feature type="binding site" evidence="13">
    <location>
        <position position="191"/>
    </location>
    <ligand>
        <name>S-adenosyl-L-methionine</name>
        <dbReference type="ChEBI" id="CHEBI:59789"/>
    </ligand>
</feature>
<evidence type="ECO:0000256" key="4">
    <source>
        <dbReference type="ARBA" id="ARBA00022552"/>
    </source>
</evidence>
<comment type="caution">
    <text evidence="13">Lacks conserved residue(s) required for the propagation of feature annotation.</text>
</comment>
<keyword evidence="16" id="KW-1185">Reference proteome</keyword>
<dbReference type="GO" id="GO:0070475">
    <property type="term" value="P:rRNA base methylation"/>
    <property type="evidence" value="ECO:0007669"/>
    <property type="project" value="UniProtKB-UniRule"/>
</dbReference>
<evidence type="ECO:0000313" key="15">
    <source>
        <dbReference type="EMBL" id="MBC8536980.1"/>
    </source>
</evidence>
<evidence type="ECO:0000256" key="2">
    <source>
        <dbReference type="ARBA" id="ARBA00022485"/>
    </source>
</evidence>
<dbReference type="GO" id="GO:0030488">
    <property type="term" value="P:tRNA methylation"/>
    <property type="evidence" value="ECO:0007669"/>
    <property type="project" value="UniProtKB-UniRule"/>
</dbReference>
<dbReference type="Pfam" id="PF21016">
    <property type="entry name" value="RlmN_N"/>
    <property type="match status" value="1"/>
</dbReference>
<feature type="binding site" evidence="13">
    <location>
        <position position="116"/>
    </location>
    <ligand>
        <name>[4Fe-4S] cluster</name>
        <dbReference type="ChEBI" id="CHEBI:49883"/>
        <note>4Fe-4S-S-AdoMet</note>
    </ligand>
</feature>
<keyword evidence="10 13" id="KW-0408">Iron</keyword>
<protein>
    <recommendedName>
        <fullName evidence="13">Probable dual-specificity RNA methyltransferase RlmN</fullName>
        <ecNumber evidence="13">2.1.1.192</ecNumber>
    </recommendedName>
    <alternativeName>
        <fullName evidence="13">23S rRNA (adenine(2503)-C(2))-methyltransferase</fullName>
    </alternativeName>
    <alternativeName>
        <fullName evidence="13">23S rRNA m2A2503 methyltransferase</fullName>
    </alternativeName>
    <alternativeName>
        <fullName evidence="13">Ribosomal RNA large subunit methyltransferase N</fullName>
    </alternativeName>
    <alternativeName>
        <fullName evidence="13">tRNA (adenine(37)-C(2))-methyltransferase</fullName>
    </alternativeName>
    <alternativeName>
        <fullName evidence="13">tRNA m2A37 methyltransferase</fullName>
    </alternativeName>
</protein>
<evidence type="ECO:0000256" key="13">
    <source>
        <dbReference type="HAMAP-Rule" id="MF_01849"/>
    </source>
</evidence>
<comment type="function">
    <text evidence="13">Specifically methylates position 2 of adenine 2503 in 23S rRNA and position 2 of adenine 37 in tRNAs.</text>
</comment>
<evidence type="ECO:0000256" key="6">
    <source>
        <dbReference type="ARBA" id="ARBA00022679"/>
    </source>
</evidence>
<dbReference type="GO" id="GO:0046872">
    <property type="term" value="F:metal ion binding"/>
    <property type="evidence" value="ECO:0007669"/>
    <property type="project" value="UniProtKB-KW"/>
</dbReference>
<evidence type="ECO:0000259" key="14">
    <source>
        <dbReference type="PROSITE" id="PS51918"/>
    </source>
</evidence>
<keyword evidence="6 13" id="KW-0808">Transferase</keyword>
<keyword evidence="3 13" id="KW-0963">Cytoplasm</keyword>
<dbReference type="SFLD" id="SFLDS00029">
    <property type="entry name" value="Radical_SAM"/>
    <property type="match status" value="1"/>
</dbReference>
<dbReference type="GO" id="GO:0005737">
    <property type="term" value="C:cytoplasm"/>
    <property type="evidence" value="ECO:0007669"/>
    <property type="project" value="UniProtKB-SubCell"/>
</dbReference>
<comment type="miscellaneous">
    <text evidence="13">Reaction proceeds by a ping-pong mechanism involving intermediate methylation of a conserved cysteine residue.</text>
</comment>
<accession>A0A926DDJ1</accession>
<dbReference type="InterPro" id="IPR027492">
    <property type="entry name" value="RNA_MTrfase_RlmN"/>
</dbReference>
<dbReference type="PIRSF" id="PIRSF006004">
    <property type="entry name" value="CHP00048"/>
    <property type="match status" value="1"/>
</dbReference>
<dbReference type="GO" id="GO:0070040">
    <property type="term" value="F:rRNA (adenine(2503)-C2-)-methyltransferase activity"/>
    <property type="evidence" value="ECO:0007669"/>
    <property type="project" value="UniProtKB-UniRule"/>
</dbReference>
<dbReference type="Gene3D" id="1.10.150.530">
    <property type="match status" value="1"/>
</dbReference>
<dbReference type="RefSeq" id="WP_249301091.1">
    <property type="nucleotide sequence ID" value="NZ_JACRSP010000004.1"/>
</dbReference>
<evidence type="ECO:0000256" key="1">
    <source>
        <dbReference type="ARBA" id="ARBA00004496"/>
    </source>
</evidence>
<evidence type="ECO:0000256" key="9">
    <source>
        <dbReference type="ARBA" id="ARBA00022723"/>
    </source>
</evidence>
<keyword evidence="7 13" id="KW-0949">S-adenosyl-L-methionine</keyword>
<proteinExistence type="inferred from homology"/>
<dbReference type="SMART" id="SM00729">
    <property type="entry name" value="Elp3"/>
    <property type="match status" value="1"/>
</dbReference>
<dbReference type="InterPro" id="IPR058240">
    <property type="entry name" value="rSAM_sf"/>
</dbReference>
<dbReference type="FunFam" id="3.20.20.70:FF:000014">
    <property type="entry name" value="Probable dual-specificity RNA methyltransferase RlmN"/>
    <property type="match status" value="1"/>
</dbReference>
<dbReference type="Pfam" id="PF04055">
    <property type="entry name" value="Radical_SAM"/>
    <property type="match status" value="1"/>
</dbReference>
<dbReference type="PANTHER" id="PTHR30544:SF5">
    <property type="entry name" value="RADICAL SAM CORE DOMAIN-CONTAINING PROTEIN"/>
    <property type="match status" value="1"/>
</dbReference>
<feature type="active site" description="Proton acceptor" evidence="13">
    <location>
        <position position="92"/>
    </location>
</feature>
<evidence type="ECO:0000256" key="10">
    <source>
        <dbReference type="ARBA" id="ARBA00023004"/>
    </source>
</evidence>
<dbReference type="Proteomes" id="UP000620366">
    <property type="component" value="Unassembled WGS sequence"/>
</dbReference>
<evidence type="ECO:0000313" key="16">
    <source>
        <dbReference type="Proteomes" id="UP000620366"/>
    </source>
</evidence>
<evidence type="ECO:0000256" key="7">
    <source>
        <dbReference type="ARBA" id="ARBA00022691"/>
    </source>
</evidence>
<dbReference type="AlphaFoldDB" id="A0A926DDJ1"/>
<comment type="cofactor">
    <cofactor evidence="13">
        <name>[4Fe-4S] cluster</name>
        <dbReference type="ChEBI" id="CHEBI:49883"/>
    </cofactor>
    <text evidence="13">Binds 1 [4Fe-4S] cluster. The cluster is coordinated with 3 cysteines and an exchangeable S-adenosyl-L-methionine.</text>
</comment>
<dbReference type="EC" id="2.1.1.192" evidence="13"/>
<feature type="active site" description="S-methylcysteine intermediate" evidence="13">
    <location>
        <position position="333"/>
    </location>
</feature>
<keyword evidence="4 13" id="KW-0698">rRNA processing</keyword>
<comment type="subcellular location">
    <subcellularLocation>
        <location evidence="1 13">Cytoplasm</location>
    </subcellularLocation>
</comment>
<feature type="domain" description="Radical SAM core" evidence="14">
    <location>
        <begin position="98"/>
        <end position="328"/>
    </location>
</feature>
<feature type="binding site" evidence="13">
    <location>
        <position position="112"/>
    </location>
    <ligand>
        <name>[4Fe-4S] cluster</name>
        <dbReference type="ChEBI" id="CHEBI:49883"/>
        <note>4Fe-4S-S-AdoMet</note>
    </ligand>
</feature>
<sequence>MEKTDLKSLSFEELTAFFTALGEPAFRAGQVFTWLHRGAESFDEMTNLSLALRKKLSEQALVTVSRIERKLVSKIDGTIKYLFRLADGQCIETVLMSYRHGDSICLSTQAGCRMGCNFCASTLGGLVRHLTPGEILDQVLFAQKDSGRRVSSIVLMGIGEPLDNFDNVLKFLKLVNDERGVNIGMRHISLSTCGIVPKIDELAAHHLPLTLSISLHAPSDEIRDRMMPINRKYPVEELLAACRRYVNEVGRRITFEYALIEGVNNSDETARMLADKLHGMLCHVNLIPVNYVKERGYHKPSPERVAQFARVLEQRGIPVTVRRKLGGDIDASCGQLRRESDQTQEVGL</sequence>
<keyword evidence="2 13" id="KW-0004">4Fe-4S</keyword>
<evidence type="ECO:0000256" key="5">
    <source>
        <dbReference type="ARBA" id="ARBA00022603"/>
    </source>
</evidence>
<feature type="binding site" evidence="13">
    <location>
        <position position="290"/>
    </location>
    <ligand>
        <name>S-adenosyl-L-methionine</name>
        <dbReference type="ChEBI" id="CHEBI:59789"/>
    </ligand>
</feature>
<dbReference type="HAMAP" id="MF_01849">
    <property type="entry name" value="RNA_methyltr_RlmN"/>
    <property type="match status" value="1"/>
</dbReference>
<dbReference type="Gene3D" id="3.20.20.70">
    <property type="entry name" value="Aldolase class I"/>
    <property type="match status" value="1"/>
</dbReference>
<keyword evidence="11 13" id="KW-0411">Iron-sulfur</keyword>
<evidence type="ECO:0000256" key="8">
    <source>
        <dbReference type="ARBA" id="ARBA00022694"/>
    </source>
</evidence>
<dbReference type="InterPro" id="IPR006638">
    <property type="entry name" value="Elp3/MiaA/NifB-like_rSAM"/>
</dbReference>
<dbReference type="SUPFAM" id="SSF102114">
    <property type="entry name" value="Radical SAM enzymes"/>
    <property type="match status" value="1"/>
</dbReference>
<name>A0A926DDJ1_9FIRM</name>
<keyword evidence="12 13" id="KW-1015">Disulfide bond</keyword>
<feature type="binding site" evidence="13">
    <location>
        <begin position="159"/>
        <end position="160"/>
    </location>
    <ligand>
        <name>S-adenosyl-L-methionine</name>
        <dbReference type="ChEBI" id="CHEBI:59789"/>
    </ligand>
</feature>
<dbReference type="GO" id="GO:0051539">
    <property type="term" value="F:4 iron, 4 sulfur cluster binding"/>
    <property type="evidence" value="ECO:0007669"/>
    <property type="project" value="UniProtKB-UniRule"/>
</dbReference>
<keyword evidence="5 13" id="KW-0489">Methyltransferase</keyword>
<evidence type="ECO:0000256" key="12">
    <source>
        <dbReference type="ARBA" id="ARBA00023157"/>
    </source>
</evidence>
<dbReference type="PROSITE" id="PS51918">
    <property type="entry name" value="RADICAL_SAM"/>
    <property type="match status" value="1"/>
</dbReference>
<gene>
    <name evidence="13 15" type="primary">rlmN</name>
    <name evidence="15" type="ORF">H8695_09805</name>
</gene>
<dbReference type="GO" id="GO:0019843">
    <property type="term" value="F:rRNA binding"/>
    <property type="evidence" value="ECO:0007669"/>
    <property type="project" value="UniProtKB-UniRule"/>
</dbReference>
<dbReference type="GO" id="GO:0002935">
    <property type="term" value="F:tRNA (adenine(37)-C2)-methyltransferase activity"/>
    <property type="evidence" value="ECO:0007669"/>
    <property type="project" value="UniProtKB-UniRule"/>
</dbReference>
<dbReference type="InterPro" id="IPR048641">
    <property type="entry name" value="RlmN_N"/>
</dbReference>
<organism evidence="15 16">
    <name type="scientific">Feifania hominis</name>
    <dbReference type="NCBI Taxonomy" id="2763660"/>
    <lineage>
        <taxon>Bacteria</taxon>
        <taxon>Bacillati</taxon>
        <taxon>Bacillota</taxon>
        <taxon>Clostridia</taxon>
        <taxon>Eubacteriales</taxon>
        <taxon>Feifaniaceae</taxon>
        <taxon>Feifania</taxon>
    </lineage>
</organism>
<keyword evidence="8 13" id="KW-0819">tRNA processing</keyword>
<evidence type="ECO:0000256" key="11">
    <source>
        <dbReference type="ARBA" id="ARBA00023014"/>
    </source>
</evidence>
<dbReference type="EMBL" id="JACRSP010000004">
    <property type="protein sequence ID" value="MBC8536980.1"/>
    <property type="molecule type" value="Genomic_DNA"/>
</dbReference>
<keyword evidence="9 13" id="KW-0479">Metal-binding</keyword>
<comment type="catalytic activity">
    <reaction evidence="13">
        <text>adenosine(2503) in 23S rRNA + 2 reduced [2Fe-2S]-[ferredoxin] + 2 S-adenosyl-L-methionine = 2-methyladenosine(2503) in 23S rRNA + 5'-deoxyadenosine + L-methionine + 2 oxidized [2Fe-2S]-[ferredoxin] + S-adenosyl-L-homocysteine</text>
        <dbReference type="Rhea" id="RHEA:42916"/>
        <dbReference type="Rhea" id="RHEA-COMP:10000"/>
        <dbReference type="Rhea" id="RHEA-COMP:10001"/>
        <dbReference type="Rhea" id="RHEA-COMP:10152"/>
        <dbReference type="Rhea" id="RHEA-COMP:10282"/>
        <dbReference type="ChEBI" id="CHEBI:17319"/>
        <dbReference type="ChEBI" id="CHEBI:33737"/>
        <dbReference type="ChEBI" id="CHEBI:33738"/>
        <dbReference type="ChEBI" id="CHEBI:57844"/>
        <dbReference type="ChEBI" id="CHEBI:57856"/>
        <dbReference type="ChEBI" id="CHEBI:59789"/>
        <dbReference type="ChEBI" id="CHEBI:74411"/>
        <dbReference type="ChEBI" id="CHEBI:74497"/>
        <dbReference type="EC" id="2.1.1.192"/>
    </reaction>
</comment>
<dbReference type="NCBIfam" id="TIGR00048">
    <property type="entry name" value="rRNA_mod_RlmN"/>
    <property type="match status" value="1"/>
</dbReference>
<dbReference type="InterPro" id="IPR013785">
    <property type="entry name" value="Aldolase_TIM"/>
</dbReference>
<dbReference type="PANTHER" id="PTHR30544">
    <property type="entry name" value="23S RRNA METHYLTRANSFERASE"/>
    <property type="match status" value="1"/>
</dbReference>
<reference evidence="15" key="1">
    <citation type="submission" date="2020-08" db="EMBL/GenBank/DDBJ databases">
        <title>Genome public.</title>
        <authorList>
            <person name="Liu C."/>
            <person name="Sun Q."/>
        </authorList>
    </citation>
    <scope>NUCLEOTIDE SEQUENCE</scope>
    <source>
        <strain evidence="15">BX7</strain>
    </source>
</reference>
<comment type="caution">
    <text evidence="15">The sequence shown here is derived from an EMBL/GenBank/DDBJ whole genome shotgun (WGS) entry which is preliminary data.</text>
</comment>
<feature type="binding site" evidence="13">
    <location>
        <position position="119"/>
    </location>
    <ligand>
        <name>[4Fe-4S] cluster</name>
        <dbReference type="ChEBI" id="CHEBI:49883"/>
        <note>4Fe-4S-S-AdoMet</note>
    </ligand>
</feature>
<dbReference type="InterPro" id="IPR007197">
    <property type="entry name" value="rSAM"/>
</dbReference>
<comment type="catalytic activity">
    <reaction evidence="13">
        <text>adenosine(37) in tRNA + 2 reduced [2Fe-2S]-[ferredoxin] + 2 S-adenosyl-L-methionine = 2-methyladenosine(37) in tRNA + 5'-deoxyadenosine + L-methionine + 2 oxidized [2Fe-2S]-[ferredoxin] + S-adenosyl-L-homocysteine</text>
        <dbReference type="Rhea" id="RHEA:43332"/>
        <dbReference type="Rhea" id="RHEA-COMP:10000"/>
        <dbReference type="Rhea" id="RHEA-COMP:10001"/>
        <dbReference type="Rhea" id="RHEA-COMP:10162"/>
        <dbReference type="Rhea" id="RHEA-COMP:10485"/>
        <dbReference type="ChEBI" id="CHEBI:17319"/>
        <dbReference type="ChEBI" id="CHEBI:33737"/>
        <dbReference type="ChEBI" id="CHEBI:33738"/>
        <dbReference type="ChEBI" id="CHEBI:57844"/>
        <dbReference type="ChEBI" id="CHEBI:57856"/>
        <dbReference type="ChEBI" id="CHEBI:59789"/>
        <dbReference type="ChEBI" id="CHEBI:74411"/>
        <dbReference type="ChEBI" id="CHEBI:74497"/>
        <dbReference type="EC" id="2.1.1.192"/>
    </reaction>
</comment>
<dbReference type="GO" id="GO:0000049">
    <property type="term" value="F:tRNA binding"/>
    <property type="evidence" value="ECO:0007669"/>
    <property type="project" value="UniProtKB-UniRule"/>
</dbReference>
<comment type="similarity">
    <text evidence="13">Belongs to the radical SAM superfamily. RlmN family.</text>
</comment>
<dbReference type="InterPro" id="IPR040072">
    <property type="entry name" value="Methyltransferase_A"/>
</dbReference>
<dbReference type="CDD" id="cd01335">
    <property type="entry name" value="Radical_SAM"/>
    <property type="match status" value="1"/>
</dbReference>
<dbReference type="InterPro" id="IPR004383">
    <property type="entry name" value="rRNA_lsu_MTrfase_RlmN/Cfr"/>
</dbReference>
<dbReference type="SFLD" id="SFLDG01062">
    <property type="entry name" value="methyltransferase_(Class_A)"/>
    <property type="match status" value="1"/>
</dbReference>
<feature type="binding site" evidence="13">
    <location>
        <begin position="214"/>
        <end position="216"/>
    </location>
    <ligand>
        <name>S-adenosyl-L-methionine</name>
        <dbReference type="ChEBI" id="CHEBI:59789"/>
    </ligand>
</feature>